<organism evidence="1 2">
    <name type="scientific">Funneliformis mosseae</name>
    <name type="common">Endomycorrhizal fungus</name>
    <name type="synonym">Glomus mosseae</name>
    <dbReference type="NCBI Taxonomy" id="27381"/>
    <lineage>
        <taxon>Eukaryota</taxon>
        <taxon>Fungi</taxon>
        <taxon>Fungi incertae sedis</taxon>
        <taxon>Mucoromycota</taxon>
        <taxon>Glomeromycotina</taxon>
        <taxon>Glomeromycetes</taxon>
        <taxon>Glomerales</taxon>
        <taxon>Glomeraceae</taxon>
        <taxon>Funneliformis</taxon>
    </lineage>
</organism>
<proteinExistence type="predicted"/>
<evidence type="ECO:0000313" key="2">
    <source>
        <dbReference type="Proteomes" id="UP000789375"/>
    </source>
</evidence>
<accession>A0A9N9HLB9</accession>
<name>A0A9N9HLB9_FUNMO</name>
<dbReference type="EMBL" id="CAJVPP010008145">
    <property type="protein sequence ID" value="CAG8694754.1"/>
    <property type="molecule type" value="Genomic_DNA"/>
</dbReference>
<dbReference type="Proteomes" id="UP000789375">
    <property type="component" value="Unassembled WGS sequence"/>
</dbReference>
<comment type="caution">
    <text evidence="1">The sequence shown here is derived from an EMBL/GenBank/DDBJ whole genome shotgun (WGS) entry which is preliminary data.</text>
</comment>
<dbReference type="AlphaFoldDB" id="A0A9N9HLB9"/>
<protein>
    <submittedName>
        <fullName evidence="1">6699_t:CDS:1</fullName>
    </submittedName>
</protein>
<evidence type="ECO:0000313" key="1">
    <source>
        <dbReference type="EMBL" id="CAG8694754.1"/>
    </source>
</evidence>
<sequence>MSKNVEERVRTSSEPFLGNFLNPKNIETNLTKEILDLLVKYYRNAYNEDFVTLFDIHIMQSNAIPIFLKVNIYEKLQLNVKVFGLIYLKKHINLAKILSQFINDNSKDTYPDIV</sequence>
<keyword evidence="2" id="KW-1185">Reference proteome</keyword>
<gene>
    <name evidence="1" type="ORF">FMOSSE_LOCUS13525</name>
</gene>
<reference evidence="1" key="1">
    <citation type="submission" date="2021-06" db="EMBL/GenBank/DDBJ databases">
        <authorList>
            <person name="Kallberg Y."/>
            <person name="Tangrot J."/>
            <person name="Rosling A."/>
        </authorList>
    </citation>
    <scope>NUCLEOTIDE SEQUENCE</scope>
    <source>
        <strain evidence="1">87-6 pot B 2015</strain>
    </source>
</reference>